<keyword evidence="2" id="KW-0449">Lipoprotein</keyword>
<evidence type="ECO:0000256" key="1">
    <source>
        <dbReference type="SAM" id="MobiDB-lite"/>
    </source>
</evidence>
<dbReference type="AlphaFoldDB" id="A0AAD8IX50"/>
<accession>A0AAD8IX50</accession>
<keyword evidence="3" id="KW-1185">Reference proteome</keyword>
<dbReference type="SUPFAM" id="SSF52833">
    <property type="entry name" value="Thioredoxin-like"/>
    <property type="match status" value="1"/>
</dbReference>
<comment type="caution">
    <text evidence="2">The sequence shown here is derived from an EMBL/GenBank/DDBJ whole genome shotgun (WGS) entry which is preliminary data.</text>
</comment>
<organism evidence="2 3">
    <name type="scientific">Heracleum sosnowskyi</name>
    <dbReference type="NCBI Taxonomy" id="360622"/>
    <lineage>
        <taxon>Eukaryota</taxon>
        <taxon>Viridiplantae</taxon>
        <taxon>Streptophyta</taxon>
        <taxon>Embryophyta</taxon>
        <taxon>Tracheophyta</taxon>
        <taxon>Spermatophyta</taxon>
        <taxon>Magnoliopsida</taxon>
        <taxon>eudicotyledons</taxon>
        <taxon>Gunneridae</taxon>
        <taxon>Pentapetalae</taxon>
        <taxon>asterids</taxon>
        <taxon>campanulids</taxon>
        <taxon>Apiales</taxon>
        <taxon>Apiaceae</taxon>
        <taxon>Apioideae</taxon>
        <taxon>apioid superclade</taxon>
        <taxon>Tordylieae</taxon>
        <taxon>Tordyliinae</taxon>
        <taxon>Heracleum</taxon>
    </lineage>
</organism>
<gene>
    <name evidence="2" type="ORF">POM88_010776</name>
</gene>
<dbReference type="InterPro" id="IPR010634">
    <property type="entry name" value="DUF1223"/>
</dbReference>
<name>A0AAD8IX50_9APIA</name>
<sequence>MASLSMGRARRFVSNCFRKHSSTTPSPDNNNNNTSPDAKALASIAAEEERKGGAVLVELFSSQGCATSPQAELLFSRLGRGDFNLERPVILLAYHVDYWDYTGWKDPYSSSLWTVRQKAYVEALNLDTMFTPQIVVQGKTQCLGDDEDAMLSCIASAAREPAMAFKARYERPSDDSLQVALTGSVRSKLESQGADIMVALYECGLVNDCPEGANKGLVLANDYVVRHLQKLTSVNDISAKKTVSGTVDFTLWEGFKSSKCGITVFMQNSSQHIFGAQNFKLPDNL</sequence>
<dbReference type="InterPro" id="IPR036249">
    <property type="entry name" value="Thioredoxin-like_sf"/>
</dbReference>
<dbReference type="PANTHER" id="PTHR36057">
    <property type="match status" value="1"/>
</dbReference>
<dbReference type="Proteomes" id="UP001237642">
    <property type="component" value="Unassembled WGS sequence"/>
</dbReference>
<proteinExistence type="predicted"/>
<evidence type="ECO:0000313" key="2">
    <source>
        <dbReference type="EMBL" id="KAK1391720.1"/>
    </source>
</evidence>
<protein>
    <submittedName>
        <fullName evidence="2">Membrane lipoprotein lipid attachment site protein</fullName>
    </submittedName>
</protein>
<reference evidence="2" key="1">
    <citation type="submission" date="2023-02" db="EMBL/GenBank/DDBJ databases">
        <title>Genome of toxic invasive species Heracleum sosnowskyi carries increased number of genes despite the absence of recent whole-genome duplications.</title>
        <authorList>
            <person name="Schelkunov M."/>
            <person name="Shtratnikova V."/>
            <person name="Makarenko M."/>
            <person name="Klepikova A."/>
            <person name="Omelchenko D."/>
            <person name="Novikova G."/>
            <person name="Obukhova E."/>
            <person name="Bogdanov V."/>
            <person name="Penin A."/>
            <person name="Logacheva M."/>
        </authorList>
    </citation>
    <scope>NUCLEOTIDE SEQUENCE</scope>
    <source>
        <strain evidence="2">Hsosn_3</strain>
        <tissue evidence="2">Leaf</tissue>
    </source>
</reference>
<feature type="region of interest" description="Disordered" evidence="1">
    <location>
        <begin position="18"/>
        <end position="42"/>
    </location>
</feature>
<dbReference type="PANTHER" id="PTHR36057:SF1">
    <property type="entry name" value="LIPOPROTEIN LIPID ATTACHMENT SITE-LIKE PROTEIN, PUTATIVE (DUF1223)-RELATED"/>
    <property type="match status" value="1"/>
</dbReference>
<reference evidence="2" key="2">
    <citation type="submission" date="2023-05" db="EMBL/GenBank/DDBJ databases">
        <authorList>
            <person name="Schelkunov M.I."/>
        </authorList>
    </citation>
    <scope>NUCLEOTIDE SEQUENCE</scope>
    <source>
        <strain evidence="2">Hsosn_3</strain>
        <tissue evidence="2">Leaf</tissue>
    </source>
</reference>
<dbReference type="Pfam" id="PF06764">
    <property type="entry name" value="DUF1223"/>
    <property type="match status" value="1"/>
</dbReference>
<evidence type="ECO:0000313" key="3">
    <source>
        <dbReference type="Proteomes" id="UP001237642"/>
    </source>
</evidence>
<dbReference type="EMBL" id="JAUIZM010000003">
    <property type="protein sequence ID" value="KAK1391720.1"/>
    <property type="molecule type" value="Genomic_DNA"/>
</dbReference>
<feature type="compositionally biased region" description="Low complexity" evidence="1">
    <location>
        <begin position="22"/>
        <end position="37"/>
    </location>
</feature>